<dbReference type="InterPro" id="IPR000691">
    <property type="entry name" value="Prot_inh_I16_SSI"/>
</dbReference>
<dbReference type="PRINTS" id="PR00294">
    <property type="entry name" value="SSBTLNINHBTR"/>
</dbReference>
<keyword evidence="4" id="KW-0964">Secreted</keyword>
<dbReference type="Proteomes" id="UP000256269">
    <property type="component" value="Unassembled WGS sequence"/>
</dbReference>
<evidence type="ECO:0000259" key="9">
    <source>
        <dbReference type="Pfam" id="PF00720"/>
    </source>
</evidence>
<keyword evidence="7" id="KW-1015">Disulfide bond</keyword>
<comment type="caution">
    <text evidence="10">The sequence shown here is derived from an EMBL/GenBank/DDBJ whole genome shotgun (WGS) entry which is preliminary data.</text>
</comment>
<comment type="subcellular location">
    <subcellularLocation>
        <location evidence="1">Secreted</location>
    </subcellularLocation>
</comment>
<evidence type="ECO:0000256" key="5">
    <source>
        <dbReference type="ARBA" id="ARBA00022690"/>
    </source>
</evidence>
<comment type="subunit">
    <text evidence="3">Homodimer.</text>
</comment>
<dbReference type="Gene3D" id="3.30.350.10">
    <property type="entry name" value="Subtilisin inhibitor-like"/>
    <property type="match status" value="1"/>
</dbReference>
<evidence type="ECO:0000256" key="1">
    <source>
        <dbReference type="ARBA" id="ARBA00004613"/>
    </source>
</evidence>
<evidence type="ECO:0000256" key="3">
    <source>
        <dbReference type="ARBA" id="ARBA00011738"/>
    </source>
</evidence>
<dbReference type="GO" id="GO:0004867">
    <property type="term" value="F:serine-type endopeptidase inhibitor activity"/>
    <property type="evidence" value="ECO:0007669"/>
    <property type="project" value="UniProtKB-KW"/>
</dbReference>
<dbReference type="GO" id="GO:0005576">
    <property type="term" value="C:extracellular region"/>
    <property type="evidence" value="ECO:0007669"/>
    <property type="project" value="UniProtKB-SubCell"/>
</dbReference>
<dbReference type="Pfam" id="PF00720">
    <property type="entry name" value="SSI"/>
    <property type="match status" value="1"/>
</dbReference>
<dbReference type="AlphaFoldDB" id="A0A3E0H435"/>
<evidence type="ECO:0000256" key="7">
    <source>
        <dbReference type="ARBA" id="ARBA00023157"/>
    </source>
</evidence>
<protein>
    <submittedName>
        <fullName evidence="10">Subtilisin inhibitor-like</fullName>
    </submittedName>
</protein>
<evidence type="ECO:0000313" key="10">
    <source>
        <dbReference type="EMBL" id="REH38017.1"/>
    </source>
</evidence>
<dbReference type="EMBL" id="QUNO01000014">
    <property type="protein sequence ID" value="REH38017.1"/>
    <property type="molecule type" value="Genomic_DNA"/>
</dbReference>
<keyword evidence="11" id="KW-1185">Reference proteome</keyword>
<evidence type="ECO:0000256" key="8">
    <source>
        <dbReference type="RuleBase" id="RU003471"/>
    </source>
</evidence>
<evidence type="ECO:0000256" key="4">
    <source>
        <dbReference type="ARBA" id="ARBA00022525"/>
    </source>
</evidence>
<evidence type="ECO:0000256" key="6">
    <source>
        <dbReference type="ARBA" id="ARBA00022900"/>
    </source>
</evidence>
<keyword evidence="6 8" id="KW-0722">Serine protease inhibitor</keyword>
<name>A0A3E0H435_9PSEU</name>
<sequence length="135" mass="14266">MSCQLWVASLVLMSAVIVDQHGGAALRADEPQLGAKLQLTKVAGAGNSVKRLERVLLCNPVGGDHPNGDAACHDLGVASSDFDRLPGDPQGVCGAGYDPVTVTARGAWEGKRVNFEKTYDNPCKLRLHTGPVFEL</sequence>
<organism evidence="10 11">
    <name type="scientific">Kutzneria buriramensis</name>
    <dbReference type="NCBI Taxonomy" id="1045776"/>
    <lineage>
        <taxon>Bacteria</taxon>
        <taxon>Bacillati</taxon>
        <taxon>Actinomycetota</taxon>
        <taxon>Actinomycetes</taxon>
        <taxon>Pseudonocardiales</taxon>
        <taxon>Pseudonocardiaceae</taxon>
        <taxon>Kutzneria</taxon>
    </lineage>
</organism>
<comment type="similarity">
    <text evidence="2 8">Belongs to the protease inhibitor I16 (SSI) family.</text>
</comment>
<dbReference type="InterPro" id="IPR036819">
    <property type="entry name" value="Subtilisin_inhibitor-like_sf"/>
</dbReference>
<dbReference type="InterPro" id="IPR023549">
    <property type="entry name" value="Subtilisin_inhibitor"/>
</dbReference>
<reference evidence="10 11" key="1">
    <citation type="submission" date="2018-08" db="EMBL/GenBank/DDBJ databases">
        <title>Genomic Encyclopedia of Archaeal and Bacterial Type Strains, Phase II (KMG-II): from individual species to whole genera.</title>
        <authorList>
            <person name="Goeker M."/>
        </authorList>
    </citation>
    <scope>NUCLEOTIDE SEQUENCE [LARGE SCALE GENOMIC DNA]</scope>
    <source>
        <strain evidence="10 11">DSM 45791</strain>
    </source>
</reference>
<feature type="domain" description="Subtilisin inhibitor" evidence="9">
    <location>
        <begin position="35"/>
        <end position="121"/>
    </location>
</feature>
<dbReference type="SUPFAM" id="SSF55399">
    <property type="entry name" value="Subtilisin inhibitor"/>
    <property type="match status" value="1"/>
</dbReference>
<evidence type="ECO:0000256" key="2">
    <source>
        <dbReference type="ARBA" id="ARBA00010472"/>
    </source>
</evidence>
<evidence type="ECO:0000313" key="11">
    <source>
        <dbReference type="Proteomes" id="UP000256269"/>
    </source>
</evidence>
<gene>
    <name evidence="10" type="ORF">BCF44_11442</name>
</gene>
<proteinExistence type="inferred from homology"/>
<keyword evidence="5 8" id="KW-0646">Protease inhibitor</keyword>
<dbReference type="OrthoDB" id="4567948at2"/>
<accession>A0A3E0H435</accession>